<proteinExistence type="predicted"/>
<evidence type="ECO:0000313" key="9">
    <source>
        <dbReference type="EMBL" id="OKS85952.1"/>
    </source>
</evidence>
<feature type="transmembrane region" description="Helical" evidence="6">
    <location>
        <begin position="279"/>
        <end position="301"/>
    </location>
</feature>
<keyword evidence="3 6" id="KW-0812">Transmembrane</keyword>
<evidence type="ECO:0000313" key="10">
    <source>
        <dbReference type="Proteomes" id="UP000186720"/>
    </source>
</evidence>
<protein>
    <recommendedName>
        <fullName evidence="11">ABC transporter permease</fullName>
    </recommendedName>
</protein>
<feature type="domain" description="MacB-like periplasmic core" evidence="8">
    <location>
        <begin position="20"/>
        <end position="238"/>
    </location>
</feature>
<feature type="transmembrane region" description="Helical" evidence="6">
    <location>
        <begin position="665"/>
        <end position="687"/>
    </location>
</feature>
<dbReference type="EMBL" id="MPPL01000001">
    <property type="protein sequence ID" value="OKS85952.1"/>
    <property type="molecule type" value="Genomic_DNA"/>
</dbReference>
<accession>A0A1Q5ZW01</accession>
<dbReference type="GO" id="GO:0005886">
    <property type="term" value="C:plasma membrane"/>
    <property type="evidence" value="ECO:0007669"/>
    <property type="project" value="UniProtKB-SubCell"/>
</dbReference>
<evidence type="ECO:0000256" key="4">
    <source>
        <dbReference type="ARBA" id="ARBA00022989"/>
    </source>
</evidence>
<keyword evidence="5 6" id="KW-0472">Membrane</keyword>
<reference evidence="9 10" key="1">
    <citation type="submission" date="2016-11" db="EMBL/GenBank/DDBJ databases">
        <title>Whole Genome Sequencing of Mucilaginibacter polytrichastri RG4-7(T) isolated from the moss sample.</title>
        <authorList>
            <person name="Li Y."/>
        </authorList>
    </citation>
    <scope>NUCLEOTIDE SEQUENCE [LARGE SCALE GENOMIC DNA]</scope>
    <source>
        <strain evidence="9 10">RG4-7</strain>
    </source>
</reference>
<dbReference type="PANTHER" id="PTHR30572">
    <property type="entry name" value="MEMBRANE COMPONENT OF TRANSPORTER-RELATED"/>
    <property type="match status" value="1"/>
</dbReference>
<feature type="domain" description="ABC3 transporter permease C-terminal" evidence="7">
    <location>
        <begin position="285"/>
        <end position="397"/>
    </location>
</feature>
<keyword evidence="10" id="KW-1185">Reference proteome</keyword>
<evidence type="ECO:0000256" key="6">
    <source>
        <dbReference type="SAM" id="Phobius"/>
    </source>
</evidence>
<dbReference type="AlphaFoldDB" id="A0A1Q5ZW01"/>
<dbReference type="RefSeq" id="WP_074488712.1">
    <property type="nucleotide sequence ID" value="NZ_FPAM01000002.1"/>
</dbReference>
<gene>
    <name evidence="9" type="ORF">RG47T_1399</name>
</gene>
<feature type="transmembrane region" description="Helical" evidence="6">
    <location>
        <begin position="421"/>
        <end position="441"/>
    </location>
</feature>
<organism evidence="9 10">
    <name type="scientific">Mucilaginibacter polytrichastri</name>
    <dbReference type="NCBI Taxonomy" id="1302689"/>
    <lineage>
        <taxon>Bacteria</taxon>
        <taxon>Pseudomonadati</taxon>
        <taxon>Bacteroidota</taxon>
        <taxon>Sphingobacteriia</taxon>
        <taxon>Sphingobacteriales</taxon>
        <taxon>Sphingobacteriaceae</taxon>
        <taxon>Mucilaginibacter</taxon>
    </lineage>
</organism>
<comment type="caution">
    <text evidence="9">The sequence shown here is derived from an EMBL/GenBank/DDBJ whole genome shotgun (WGS) entry which is preliminary data.</text>
</comment>
<feature type="domain" description="ABC3 transporter permease C-terminal" evidence="7">
    <location>
        <begin position="669"/>
        <end position="781"/>
    </location>
</feature>
<feature type="transmembrane region" description="Helical" evidence="6">
    <location>
        <begin position="372"/>
        <end position="396"/>
    </location>
</feature>
<evidence type="ECO:0000259" key="8">
    <source>
        <dbReference type="Pfam" id="PF12704"/>
    </source>
</evidence>
<evidence type="ECO:0008006" key="11">
    <source>
        <dbReference type="Google" id="ProtNLM"/>
    </source>
</evidence>
<dbReference type="PANTHER" id="PTHR30572:SF18">
    <property type="entry name" value="ABC-TYPE MACROLIDE FAMILY EXPORT SYSTEM PERMEASE COMPONENT 2"/>
    <property type="match status" value="1"/>
</dbReference>
<keyword evidence="4 6" id="KW-1133">Transmembrane helix</keyword>
<dbReference type="STRING" id="1302689.RG47T_1399"/>
<dbReference type="InterPro" id="IPR050250">
    <property type="entry name" value="Macrolide_Exporter_MacB"/>
</dbReference>
<name>A0A1Q5ZW01_9SPHI</name>
<keyword evidence="2" id="KW-1003">Cell membrane</keyword>
<feature type="transmembrane region" description="Helical" evidence="6">
    <location>
        <begin position="749"/>
        <end position="771"/>
    </location>
</feature>
<comment type="subcellular location">
    <subcellularLocation>
        <location evidence="1">Cell membrane</location>
        <topology evidence="1">Multi-pass membrane protein</topology>
    </subcellularLocation>
</comment>
<evidence type="ECO:0000256" key="5">
    <source>
        <dbReference type="ARBA" id="ARBA00023136"/>
    </source>
</evidence>
<dbReference type="InterPro" id="IPR003838">
    <property type="entry name" value="ABC3_permease_C"/>
</dbReference>
<evidence type="ECO:0000256" key="2">
    <source>
        <dbReference type="ARBA" id="ARBA00022475"/>
    </source>
</evidence>
<sequence length="788" mass="87518">MILNHIKIIWRNLWKNKLYSFINIGGLAIGMAVSFILLLYVYNEFSFDKYHVNDARLFKVLINQPAAGEVYTGDATPLQLAGVLQKEYPGIEKAARVSERTKTLLVYNHNTLKFPLSVVDASFLDMFSIDFVKGNKHHAFDQPASIIISESTAKALFGAKDPMGQIIKYDNSVPVKVTGVMKELPANSSFKFKAIVSWAFLESIQPGIKSYSWGNYTFNTYVLTKPGINLYALNAAIKGVIARNDPGNKENQMLLYPYSDWHLHSQFKNGVSVGGSIEYVRLFLFLALGILAIACINFMNLSTARSEKRAREVGVRKVVGASRLVIIQQFLGESVIMALFSLVIALILVTVALPYFNILAHQNLELPYREPIMWAAVLLLTVGTGIVAGSYPALFLSSFKPVRVLKGLTNAGKSTLRPRQILVIIQFTFASCLILCSILIYKQISFIRDKPVGYNQTGLIEMEEEGALEKSFENFRQDAINAGAIIEGAQTSGSLVNNGGNTWGVEWRGQIAGEEKLPFDQIVGTYHLSGTYGFKVLEGRDFSAARPADSAAIMLNEAAVKIMRFKEPIGQIVKWQGTNRTVVGVVNDFVWGSPYDPVKPAIIGFMKGWTGGIGLRLNPDKSISSDLAILQKVYKKYNPDYPFEYKFADEAFASKFQTERLLGTLSAWFTSLAIFISCLGLFGLASFSAEQRRKEIGVRKVLGASISHLWFNLSKEFIVLVIISFLIGASISFYYMSQWLAKYTYHTAISLWVFVLTIAISMVMCLVTVSFQAIKAAISNPVSSLRSE</sequence>
<feature type="transmembrane region" description="Helical" evidence="6">
    <location>
        <begin position="717"/>
        <end position="737"/>
    </location>
</feature>
<dbReference type="GO" id="GO:0022857">
    <property type="term" value="F:transmembrane transporter activity"/>
    <property type="evidence" value="ECO:0007669"/>
    <property type="project" value="TreeGrafter"/>
</dbReference>
<evidence type="ECO:0000259" key="7">
    <source>
        <dbReference type="Pfam" id="PF02687"/>
    </source>
</evidence>
<feature type="transmembrane region" description="Helical" evidence="6">
    <location>
        <begin position="21"/>
        <end position="42"/>
    </location>
</feature>
<evidence type="ECO:0000256" key="3">
    <source>
        <dbReference type="ARBA" id="ARBA00022692"/>
    </source>
</evidence>
<dbReference type="OrthoDB" id="1451596at2"/>
<dbReference type="InterPro" id="IPR025857">
    <property type="entry name" value="MacB_PCD"/>
</dbReference>
<dbReference type="Proteomes" id="UP000186720">
    <property type="component" value="Unassembled WGS sequence"/>
</dbReference>
<feature type="transmembrane region" description="Helical" evidence="6">
    <location>
        <begin position="335"/>
        <end position="360"/>
    </location>
</feature>
<evidence type="ECO:0000256" key="1">
    <source>
        <dbReference type="ARBA" id="ARBA00004651"/>
    </source>
</evidence>
<dbReference type="Pfam" id="PF12704">
    <property type="entry name" value="MacB_PCD"/>
    <property type="match status" value="1"/>
</dbReference>
<dbReference type="Pfam" id="PF02687">
    <property type="entry name" value="FtsX"/>
    <property type="match status" value="2"/>
</dbReference>